<gene>
    <name evidence="3" type="ORF">TDIB3V08_LOCUS11157</name>
</gene>
<dbReference type="AlphaFoldDB" id="A0A7R8VWY2"/>
<feature type="compositionally biased region" description="Basic and acidic residues" evidence="1">
    <location>
        <begin position="190"/>
        <end position="202"/>
    </location>
</feature>
<dbReference type="SUPFAM" id="SSF55486">
    <property type="entry name" value="Metalloproteases ('zincins'), catalytic domain"/>
    <property type="match status" value="1"/>
</dbReference>
<dbReference type="EMBL" id="OA573727">
    <property type="protein sequence ID" value="CAD7205002.1"/>
    <property type="molecule type" value="Genomic_DNA"/>
</dbReference>
<evidence type="ECO:0000313" key="3">
    <source>
        <dbReference type="EMBL" id="CAD7205002.1"/>
    </source>
</evidence>
<dbReference type="Gene3D" id="3.40.390.10">
    <property type="entry name" value="Collagenase (Catalytic Domain)"/>
    <property type="match status" value="1"/>
</dbReference>
<dbReference type="CDD" id="cd08662">
    <property type="entry name" value="M13"/>
    <property type="match status" value="1"/>
</dbReference>
<feature type="domain" description="Peptidase M13 C-terminal" evidence="2">
    <location>
        <begin position="1"/>
        <end position="62"/>
    </location>
</feature>
<dbReference type="PANTHER" id="PTHR11733:SF224">
    <property type="entry name" value="NEPRILYSIN-2"/>
    <property type="match status" value="1"/>
</dbReference>
<dbReference type="GO" id="GO:0004222">
    <property type="term" value="F:metalloendopeptidase activity"/>
    <property type="evidence" value="ECO:0007669"/>
    <property type="project" value="InterPro"/>
</dbReference>
<dbReference type="InterPro" id="IPR024079">
    <property type="entry name" value="MetalloPept_cat_dom_sf"/>
</dbReference>
<feature type="region of interest" description="Disordered" evidence="1">
    <location>
        <begin position="168"/>
        <end position="202"/>
    </location>
</feature>
<dbReference type="PANTHER" id="PTHR11733">
    <property type="entry name" value="ZINC METALLOPROTEASE FAMILY M13 NEPRILYSIN-RELATED"/>
    <property type="match status" value="1"/>
</dbReference>
<dbReference type="PROSITE" id="PS51885">
    <property type="entry name" value="NEPRILYSIN"/>
    <property type="match status" value="1"/>
</dbReference>
<dbReference type="Pfam" id="PF01431">
    <property type="entry name" value="Peptidase_M13"/>
    <property type="match status" value="2"/>
</dbReference>
<accession>A0A7R8VWY2</accession>
<name>A0A7R8VWY2_TIMDO</name>
<evidence type="ECO:0000256" key="1">
    <source>
        <dbReference type="SAM" id="MobiDB-lite"/>
    </source>
</evidence>
<dbReference type="InterPro" id="IPR018497">
    <property type="entry name" value="Peptidase_M13_C"/>
</dbReference>
<organism evidence="3">
    <name type="scientific">Timema douglasi</name>
    <name type="common">Walking stick</name>
    <dbReference type="NCBI Taxonomy" id="61478"/>
    <lineage>
        <taxon>Eukaryota</taxon>
        <taxon>Metazoa</taxon>
        <taxon>Ecdysozoa</taxon>
        <taxon>Arthropoda</taxon>
        <taxon>Hexapoda</taxon>
        <taxon>Insecta</taxon>
        <taxon>Pterygota</taxon>
        <taxon>Neoptera</taxon>
        <taxon>Polyneoptera</taxon>
        <taxon>Phasmatodea</taxon>
        <taxon>Timematodea</taxon>
        <taxon>Timematoidea</taxon>
        <taxon>Timematidae</taxon>
        <taxon>Timema</taxon>
    </lineage>
</organism>
<dbReference type="InterPro" id="IPR000718">
    <property type="entry name" value="Peptidase_M13"/>
</dbReference>
<evidence type="ECO:0000259" key="2">
    <source>
        <dbReference type="Pfam" id="PF01431"/>
    </source>
</evidence>
<protein>
    <recommendedName>
        <fullName evidence="2">Peptidase M13 C-terminal domain-containing protein</fullName>
    </recommendedName>
</protein>
<dbReference type="GO" id="GO:0016485">
    <property type="term" value="P:protein processing"/>
    <property type="evidence" value="ECO:0007669"/>
    <property type="project" value="TreeGrafter"/>
</dbReference>
<reference evidence="3" key="1">
    <citation type="submission" date="2020-11" db="EMBL/GenBank/DDBJ databases">
        <authorList>
            <person name="Tran Van P."/>
        </authorList>
    </citation>
    <scope>NUCLEOTIDE SEQUENCE</scope>
</reference>
<dbReference type="GO" id="GO:0005886">
    <property type="term" value="C:plasma membrane"/>
    <property type="evidence" value="ECO:0007669"/>
    <property type="project" value="TreeGrafter"/>
</dbReference>
<proteinExistence type="predicted"/>
<feature type="domain" description="Peptidase M13 C-terminal" evidence="2">
    <location>
        <begin position="66"/>
        <end position="157"/>
    </location>
</feature>
<sequence>MNYGAIGFVIGHEITHGFDDQGRQFDKNGNLVDWWQAVTMKKYLAKTRCVIEQYGNYTDEHTGLKAYRAYLAWVDRNHVEQTLPGLDYTPRQMFWISAAQTWCSKYRAEAMHQRIITGVHSPGRFRVQGPCSNLEEFSKDFNCPRGSAMNPEKKCKVWTFLFENPVTSPVSPHDTPAPSEKIVRNKKRPRDGLPEQRQRGREKKTFVEYETLRGFFGSRYFLDISPRFSLCCHRLAMLILLDDLQDAGVGSSDEGQQGEGDDHC</sequence>